<dbReference type="EC" id="3.4.-.-" evidence="8"/>
<evidence type="ECO:0000256" key="4">
    <source>
        <dbReference type="ARBA" id="ARBA00022801"/>
    </source>
</evidence>
<keyword evidence="5" id="KW-0190">Covalent protein-DNA linkage</keyword>
<evidence type="ECO:0000256" key="2">
    <source>
        <dbReference type="ARBA" id="ARBA00022670"/>
    </source>
</evidence>
<dbReference type="Proteomes" id="UP000476064">
    <property type="component" value="Chromosome"/>
</dbReference>
<keyword evidence="7" id="KW-0456">Lyase</keyword>
<evidence type="ECO:0000256" key="3">
    <source>
        <dbReference type="ARBA" id="ARBA00022763"/>
    </source>
</evidence>
<name>A0A6C0FQS2_9BACL</name>
<dbReference type="InterPro" id="IPR036590">
    <property type="entry name" value="SRAP-like"/>
</dbReference>
<reference evidence="9 10" key="1">
    <citation type="submission" date="2020-01" db="EMBL/GenBank/DDBJ databases">
        <title>Paenibacillus sp. nov., isolated from tomato rhizosphere.</title>
        <authorList>
            <person name="Weon H.-Y."/>
            <person name="Lee S.A."/>
        </authorList>
    </citation>
    <scope>NUCLEOTIDE SEQUENCE [LARGE SCALE GENOMIC DNA]</scope>
    <source>
        <strain evidence="9 10">12200R-189</strain>
    </source>
</reference>
<sequence>MCQAIAITAASSELTERFELDNVLFHTSSRSEIQPTESISAIIHHKDERVLDEFRWGMVPYWAKDSVRMDSLKLFEKPIYERIANKQRCIIPCNGFYVSRTEGKVVHRVKIAMRSGMFAIAGLYDVFRPASGEEMRTCTMLMTKANGLIAPYQPQMPAILEPEDVSAWLTRGSRTPFQLTNMLRMMESVRMIAIPVSPTGEADMEFEAPRTEWV</sequence>
<dbReference type="PANTHER" id="PTHR13604:SF0">
    <property type="entry name" value="ABASIC SITE PROCESSING PROTEIN HMCES"/>
    <property type="match status" value="1"/>
</dbReference>
<dbReference type="EMBL" id="CP048209">
    <property type="protein sequence ID" value="QHT59237.1"/>
    <property type="molecule type" value="Genomic_DNA"/>
</dbReference>
<evidence type="ECO:0000256" key="1">
    <source>
        <dbReference type="ARBA" id="ARBA00008136"/>
    </source>
</evidence>
<gene>
    <name evidence="9" type="ORF">GXP70_04140</name>
</gene>
<protein>
    <recommendedName>
        <fullName evidence="8">Abasic site processing protein</fullName>
        <ecNumber evidence="8">3.4.-.-</ecNumber>
    </recommendedName>
</protein>
<proteinExistence type="inferred from homology"/>
<comment type="similarity">
    <text evidence="1 8">Belongs to the SOS response-associated peptidase family.</text>
</comment>
<evidence type="ECO:0000256" key="8">
    <source>
        <dbReference type="RuleBase" id="RU364100"/>
    </source>
</evidence>
<evidence type="ECO:0000256" key="6">
    <source>
        <dbReference type="ARBA" id="ARBA00023125"/>
    </source>
</evidence>
<evidence type="ECO:0000256" key="5">
    <source>
        <dbReference type="ARBA" id="ARBA00023124"/>
    </source>
</evidence>
<accession>A0A6C0FQS2</accession>
<dbReference type="Gene3D" id="3.90.1680.10">
    <property type="entry name" value="SOS response associated peptidase-like"/>
    <property type="match status" value="1"/>
</dbReference>
<dbReference type="GO" id="GO:0003697">
    <property type="term" value="F:single-stranded DNA binding"/>
    <property type="evidence" value="ECO:0007669"/>
    <property type="project" value="InterPro"/>
</dbReference>
<dbReference type="GO" id="GO:0006508">
    <property type="term" value="P:proteolysis"/>
    <property type="evidence" value="ECO:0007669"/>
    <property type="project" value="UniProtKB-KW"/>
</dbReference>
<keyword evidence="6" id="KW-0238">DNA-binding</keyword>
<keyword evidence="3" id="KW-0227">DNA damage</keyword>
<keyword evidence="10" id="KW-1185">Reference proteome</keyword>
<dbReference type="RefSeq" id="WP_162355304.1">
    <property type="nucleotide sequence ID" value="NZ_CP048209.1"/>
</dbReference>
<evidence type="ECO:0000313" key="9">
    <source>
        <dbReference type="EMBL" id="QHT59237.1"/>
    </source>
</evidence>
<keyword evidence="2 8" id="KW-0645">Protease</keyword>
<dbReference type="Pfam" id="PF02586">
    <property type="entry name" value="SRAP"/>
    <property type="match status" value="1"/>
</dbReference>
<dbReference type="KEGG" id="plyc:GXP70_04140"/>
<dbReference type="PANTHER" id="PTHR13604">
    <property type="entry name" value="DC12-RELATED"/>
    <property type="match status" value="1"/>
</dbReference>
<dbReference type="SUPFAM" id="SSF143081">
    <property type="entry name" value="BB1717-like"/>
    <property type="match status" value="1"/>
</dbReference>
<dbReference type="GO" id="GO:0008233">
    <property type="term" value="F:peptidase activity"/>
    <property type="evidence" value="ECO:0007669"/>
    <property type="project" value="UniProtKB-KW"/>
</dbReference>
<dbReference type="GO" id="GO:0016829">
    <property type="term" value="F:lyase activity"/>
    <property type="evidence" value="ECO:0007669"/>
    <property type="project" value="UniProtKB-KW"/>
</dbReference>
<evidence type="ECO:0000313" key="10">
    <source>
        <dbReference type="Proteomes" id="UP000476064"/>
    </source>
</evidence>
<evidence type="ECO:0000256" key="7">
    <source>
        <dbReference type="ARBA" id="ARBA00023239"/>
    </source>
</evidence>
<dbReference type="AlphaFoldDB" id="A0A6C0FQS2"/>
<organism evidence="9 10">
    <name type="scientific">Paenibacillus lycopersici</name>
    <dbReference type="NCBI Taxonomy" id="2704462"/>
    <lineage>
        <taxon>Bacteria</taxon>
        <taxon>Bacillati</taxon>
        <taxon>Bacillota</taxon>
        <taxon>Bacilli</taxon>
        <taxon>Bacillales</taxon>
        <taxon>Paenibacillaceae</taxon>
        <taxon>Paenibacillus</taxon>
    </lineage>
</organism>
<keyword evidence="4 8" id="KW-0378">Hydrolase</keyword>
<dbReference type="InterPro" id="IPR003738">
    <property type="entry name" value="SRAP"/>
</dbReference>
<dbReference type="GO" id="GO:0106300">
    <property type="term" value="P:protein-DNA covalent cross-linking repair"/>
    <property type="evidence" value="ECO:0007669"/>
    <property type="project" value="InterPro"/>
</dbReference>